<comment type="caution">
    <text evidence="1">The sequence shown here is derived from an EMBL/GenBank/DDBJ whole genome shotgun (WGS) entry which is preliminary data.</text>
</comment>
<dbReference type="Proteomes" id="UP000078240">
    <property type="component" value="Unassembled WGS sequence"/>
</dbReference>
<evidence type="ECO:0000313" key="2">
    <source>
        <dbReference type="Proteomes" id="UP000078240"/>
    </source>
</evidence>
<sequence>MPPSSCARTPRPRGLYLALAHLAAWLFVPLLAVVVVAPSLSAHGTFLRGGKGCDACPKRVSAWEALPR</sequence>
<gene>
    <name evidence="1" type="ORF">VFPBJ_01944</name>
</gene>
<organism evidence="1 2">
    <name type="scientific">Purpureocillium lilacinum</name>
    <name type="common">Paecilomyces lilacinus</name>
    <dbReference type="NCBI Taxonomy" id="33203"/>
    <lineage>
        <taxon>Eukaryota</taxon>
        <taxon>Fungi</taxon>
        <taxon>Dikarya</taxon>
        <taxon>Ascomycota</taxon>
        <taxon>Pezizomycotina</taxon>
        <taxon>Sordariomycetes</taxon>
        <taxon>Hypocreomycetidae</taxon>
        <taxon>Hypocreales</taxon>
        <taxon>Ophiocordycipitaceae</taxon>
        <taxon>Purpureocillium</taxon>
    </lineage>
</organism>
<dbReference type="EMBL" id="LSBH01000001">
    <property type="protein sequence ID" value="OAQ87903.1"/>
    <property type="molecule type" value="Genomic_DNA"/>
</dbReference>
<proteinExistence type="predicted"/>
<accession>A0A179HEJ3</accession>
<protein>
    <submittedName>
        <fullName evidence="1">Uncharacterized protein</fullName>
    </submittedName>
</protein>
<dbReference type="AlphaFoldDB" id="A0A179HEJ3"/>
<reference evidence="1 2" key="1">
    <citation type="submission" date="2016-01" db="EMBL/GenBank/DDBJ databases">
        <title>Biosynthesis of antibiotic leucinostatins and their inhibition on Phytophthora in bio-control Purpureocillium lilacinum.</title>
        <authorList>
            <person name="Wang G."/>
            <person name="Liu Z."/>
            <person name="Lin R."/>
            <person name="Li E."/>
            <person name="Mao Z."/>
            <person name="Ling J."/>
            <person name="Yin W."/>
            <person name="Xie B."/>
        </authorList>
    </citation>
    <scope>NUCLEOTIDE SEQUENCE [LARGE SCALE GENOMIC DNA]</scope>
    <source>
        <strain evidence="1">PLBJ-1</strain>
    </source>
</reference>
<evidence type="ECO:0000313" key="1">
    <source>
        <dbReference type="EMBL" id="OAQ87903.1"/>
    </source>
</evidence>
<name>A0A179HEJ3_PURLI</name>